<dbReference type="RefSeq" id="WP_048384473.1">
    <property type="nucleotide sequence ID" value="NZ_CP011494.1"/>
</dbReference>
<dbReference type="PATRIC" id="fig|330734.3.peg.941"/>
<dbReference type="GO" id="GO:0006528">
    <property type="term" value="P:asparagine metabolic process"/>
    <property type="evidence" value="ECO:0007669"/>
    <property type="project" value="InterPro"/>
</dbReference>
<proteinExistence type="inferred from homology"/>
<feature type="active site" description="O-isoaspartyl threonine intermediate" evidence="3">
    <location>
        <position position="13"/>
    </location>
</feature>
<dbReference type="EMBL" id="CP011494">
    <property type="protein sequence ID" value="AKO51756.1"/>
    <property type="molecule type" value="Genomic_DNA"/>
</dbReference>
<feature type="binding site" evidence="4">
    <location>
        <begin position="89"/>
        <end position="90"/>
    </location>
    <ligand>
        <name>substrate</name>
    </ligand>
</feature>
<dbReference type="PANTHER" id="PTHR11707">
    <property type="entry name" value="L-ASPARAGINASE"/>
    <property type="match status" value="1"/>
</dbReference>
<dbReference type="SFLD" id="SFLDS00057">
    <property type="entry name" value="Glutaminase/Asparaginase"/>
    <property type="match status" value="1"/>
</dbReference>
<evidence type="ECO:0000256" key="2">
    <source>
        <dbReference type="ARBA" id="ARBA00022801"/>
    </source>
</evidence>
<dbReference type="InterPro" id="IPR037152">
    <property type="entry name" value="L-asparaginase_N_sf"/>
</dbReference>
<reference evidence="7 8" key="1">
    <citation type="submission" date="2015-05" db="EMBL/GenBank/DDBJ databases">
        <title>Complete genome of Marinobacter psychrophilus strain 20041T isolated from sea-ice of the Canadian Basin.</title>
        <authorList>
            <person name="Song L."/>
            <person name="Ren L."/>
            <person name="Yu Y."/>
            <person name="Wang X."/>
        </authorList>
    </citation>
    <scope>NUCLEOTIDE SEQUENCE [LARGE SCALE GENOMIC DNA]</scope>
    <source>
        <strain evidence="7 8">20041</strain>
    </source>
</reference>
<feature type="binding site" evidence="4">
    <location>
        <position position="56"/>
    </location>
    <ligand>
        <name>substrate</name>
    </ligand>
</feature>
<dbReference type="Gene3D" id="3.40.50.40">
    <property type="match status" value="1"/>
</dbReference>
<sequence>MKNTVVLISLGGTIASLPSSSGGAIAGALSGKELMDRLQIKSDGPVEVITLCQKPSNAITTDDLLQLRVLCLELSQRKDVAGFVVSQGTDTLEDTAYFLDTSLGLEDTALVVTGAQRVPYVSGSDAGPNLRDALKVANAPQARGAGALVVFNEEIHAASSVRKLSSYQLNGFGSPGIGPVGFVDGDEVRLTKRVQRLSAIAPGEQLPRVDILPVAIGASPALLEAAVASGAKGLVIDAVGRGHVPPNWMQPLGALRAAGVPVAVVSSTQWGRLAEVYEYRGSLAEQVSIGVLKASHLNARKARLRLMCALSCNMPIDQSLFS</sequence>
<dbReference type="KEGG" id="mpq:ABA45_04410"/>
<feature type="domain" description="L-asparaginase N-terminal" evidence="5">
    <location>
        <begin position="5"/>
        <end position="193"/>
    </location>
</feature>
<evidence type="ECO:0000256" key="4">
    <source>
        <dbReference type="PIRSR" id="PIRSR001220-2"/>
    </source>
</evidence>
<dbReference type="PIRSF" id="PIRSF500176">
    <property type="entry name" value="L_ASNase"/>
    <property type="match status" value="1"/>
</dbReference>
<dbReference type="InterPro" id="IPR006034">
    <property type="entry name" value="Asparaginase/glutaminase-like"/>
</dbReference>
<dbReference type="Proteomes" id="UP000036406">
    <property type="component" value="Chromosome"/>
</dbReference>
<dbReference type="InterPro" id="IPR027473">
    <property type="entry name" value="L-asparaginase_C"/>
</dbReference>
<evidence type="ECO:0000313" key="7">
    <source>
        <dbReference type="EMBL" id="AKO51756.1"/>
    </source>
</evidence>
<dbReference type="InterPro" id="IPR004550">
    <property type="entry name" value="AsnASE_II"/>
</dbReference>
<dbReference type="PIRSF" id="PIRSF001220">
    <property type="entry name" value="L-ASNase_gatD"/>
    <property type="match status" value="1"/>
</dbReference>
<dbReference type="SUPFAM" id="SSF53774">
    <property type="entry name" value="Glutaminase/Asparaginase"/>
    <property type="match status" value="1"/>
</dbReference>
<dbReference type="PANTHER" id="PTHR11707:SF28">
    <property type="entry name" value="60 KDA LYSOPHOSPHOLIPASE"/>
    <property type="match status" value="1"/>
</dbReference>
<organism evidence="7 8">
    <name type="scientific">Marinobacter psychrophilus</name>
    <dbReference type="NCBI Taxonomy" id="330734"/>
    <lineage>
        <taxon>Bacteria</taxon>
        <taxon>Pseudomonadati</taxon>
        <taxon>Pseudomonadota</taxon>
        <taxon>Gammaproteobacteria</taxon>
        <taxon>Pseudomonadales</taxon>
        <taxon>Marinobacteraceae</taxon>
        <taxon>Marinobacter</taxon>
    </lineage>
</organism>
<evidence type="ECO:0000259" key="6">
    <source>
        <dbReference type="Pfam" id="PF17763"/>
    </source>
</evidence>
<name>A0A0H4HYI3_9GAMM</name>
<dbReference type="STRING" id="330734.ABA45_04410"/>
<keyword evidence="8" id="KW-1185">Reference proteome</keyword>
<dbReference type="Pfam" id="PF00710">
    <property type="entry name" value="Asparaginase"/>
    <property type="match status" value="1"/>
</dbReference>
<gene>
    <name evidence="7" type="ORF">ABA45_04410</name>
</gene>
<accession>A0A0H4HYI3</accession>
<dbReference type="Pfam" id="PF17763">
    <property type="entry name" value="Asparaginase_C"/>
    <property type="match status" value="1"/>
</dbReference>
<dbReference type="Gene3D" id="3.40.50.1170">
    <property type="entry name" value="L-asparaginase, N-terminal domain"/>
    <property type="match status" value="1"/>
</dbReference>
<dbReference type="SMART" id="SM00870">
    <property type="entry name" value="Asparaginase"/>
    <property type="match status" value="1"/>
</dbReference>
<protein>
    <submittedName>
        <fullName evidence="7">L-asparaginase</fullName>
    </submittedName>
</protein>
<dbReference type="InterPro" id="IPR027474">
    <property type="entry name" value="L-asparaginase_N"/>
</dbReference>
<evidence type="ECO:0000256" key="3">
    <source>
        <dbReference type="PIRSR" id="PIRSR001220-1"/>
    </source>
</evidence>
<comment type="similarity">
    <text evidence="1">Belongs to the asparaginase 1 family.</text>
</comment>
<evidence type="ECO:0000259" key="5">
    <source>
        <dbReference type="Pfam" id="PF00710"/>
    </source>
</evidence>
<dbReference type="PROSITE" id="PS51732">
    <property type="entry name" value="ASN_GLN_ASE_3"/>
    <property type="match status" value="1"/>
</dbReference>
<dbReference type="GO" id="GO:0004067">
    <property type="term" value="F:asparaginase activity"/>
    <property type="evidence" value="ECO:0007669"/>
    <property type="project" value="UniProtKB-UniRule"/>
</dbReference>
<keyword evidence="2" id="KW-0378">Hydrolase</keyword>
<dbReference type="PRINTS" id="PR00139">
    <property type="entry name" value="ASNGLNASE"/>
</dbReference>
<dbReference type="InterPro" id="IPR036152">
    <property type="entry name" value="Asp/glu_Ase-like_sf"/>
</dbReference>
<dbReference type="CDD" id="cd08964">
    <property type="entry name" value="L-asparaginase_II"/>
    <property type="match status" value="1"/>
</dbReference>
<dbReference type="AlphaFoldDB" id="A0A0H4HYI3"/>
<evidence type="ECO:0000313" key="8">
    <source>
        <dbReference type="Proteomes" id="UP000036406"/>
    </source>
</evidence>
<dbReference type="InterPro" id="IPR040919">
    <property type="entry name" value="Asparaginase_C"/>
</dbReference>
<feature type="domain" description="Asparaginase/glutaminase C-terminal" evidence="6">
    <location>
        <begin position="208"/>
        <end position="317"/>
    </location>
</feature>
<evidence type="ECO:0000256" key="1">
    <source>
        <dbReference type="ARBA" id="ARBA00010518"/>
    </source>
</evidence>